<accession>A0A4R2S5D1</accession>
<dbReference type="OrthoDB" id="2990390at2"/>
<name>A0A4R2S5D1_9BACL</name>
<evidence type="ECO:0000313" key="1">
    <source>
        <dbReference type="EMBL" id="TCP66465.1"/>
    </source>
</evidence>
<organism evidence="1 2">
    <name type="scientific">Baia soyae</name>
    <dbReference type="NCBI Taxonomy" id="1544746"/>
    <lineage>
        <taxon>Bacteria</taxon>
        <taxon>Bacillati</taxon>
        <taxon>Bacillota</taxon>
        <taxon>Bacilli</taxon>
        <taxon>Bacillales</taxon>
        <taxon>Thermoactinomycetaceae</taxon>
        <taxon>Baia</taxon>
    </lineage>
</organism>
<protein>
    <submittedName>
        <fullName evidence="1">Uncharacterized protein</fullName>
    </submittedName>
</protein>
<dbReference type="Proteomes" id="UP000294746">
    <property type="component" value="Unassembled WGS sequence"/>
</dbReference>
<proteinExistence type="predicted"/>
<dbReference type="RefSeq" id="WP_131849023.1">
    <property type="nucleotide sequence ID" value="NZ_SLXV01000023.1"/>
</dbReference>
<gene>
    <name evidence="1" type="ORF">EDD57_1232</name>
</gene>
<dbReference type="AlphaFoldDB" id="A0A4R2S5D1"/>
<dbReference type="EMBL" id="SLXV01000023">
    <property type="protein sequence ID" value="TCP66465.1"/>
    <property type="molecule type" value="Genomic_DNA"/>
</dbReference>
<reference evidence="1 2" key="1">
    <citation type="submission" date="2019-03" db="EMBL/GenBank/DDBJ databases">
        <title>Genomic Encyclopedia of Type Strains, Phase IV (KMG-IV): sequencing the most valuable type-strain genomes for metagenomic binning, comparative biology and taxonomic classification.</title>
        <authorList>
            <person name="Goeker M."/>
        </authorList>
    </citation>
    <scope>NUCLEOTIDE SEQUENCE [LARGE SCALE GENOMIC DNA]</scope>
    <source>
        <strain evidence="1 2">DSM 46831</strain>
    </source>
</reference>
<comment type="caution">
    <text evidence="1">The sequence shown here is derived from an EMBL/GenBank/DDBJ whole genome shotgun (WGS) entry which is preliminary data.</text>
</comment>
<evidence type="ECO:0000313" key="2">
    <source>
        <dbReference type="Proteomes" id="UP000294746"/>
    </source>
</evidence>
<sequence>MLQMSISGQSPEIQAFVSYLKEQALFDVQQQEMVQEAVDSTDTEIIKLDVTTNLLKPTVRKMVIVKLTTVQGKEFDIALLDSMSFKSGDLTIVRGKNYDIFAG</sequence>
<keyword evidence="2" id="KW-1185">Reference proteome</keyword>